<dbReference type="RefSeq" id="WP_013074301.1">
    <property type="nucleotide sequence ID" value="NZ_CP024955.1"/>
</dbReference>
<proteinExistence type="inferred from homology"/>
<dbReference type="GO" id="GO:0046872">
    <property type="term" value="F:metal ion binding"/>
    <property type="evidence" value="ECO:0007669"/>
    <property type="project" value="TreeGrafter"/>
</dbReference>
<dbReference type="GO" id="GO:0051087">
    <property type="term" value="F:protein-folding chaperone binding"/>
    <property type="evidence" value="ECO:0007669"/>
    <property type="project" value="TreeGrafter"/>
</dbReference>
<protein>
    <recommendedName>
        <fullName evidence="3">Co-chaperonin GroES</fullName>
    </recommendedName>
    <alternativeName>
        <fullName evidence="3">10 kDa chaperonin</fullName>
    </alternativeName>
    <alternativeName>
        <fullName evidence="3">Chaperonin-10</fullName>
        <shortName evidence="3">Cpn10</shortName>
    </alternativeName>
</protein>
<evidence type="ECO:0000313" key="8">
    <source>
        <dbReference type="Proteomes" id="UP000502196"/>
    </source>
</evidence>
<evidence type="ECO:0000313" key="5">
    <source>
        <dbReference type="EMBL" id="ATY83763.1"/>
    </source>
</evidence>
<dbReference type="SMART" id="SM00883">
    <property type="entry name" value="Cpn10"/>
    <property type="match status" value="1"/>
</dbReference>
<dbReference type="SUPFAM" id="SSF50129">
    <property type="entry name" value="GroES-like"/>
    <property type="match status" value="1"/>
</dbReference>
<dbReference type="OrthoDB" id="9806791at2"/>
<comment type="subunit">
    <text evidence="3">Heptamer of 7 subunits arranged in a ring. Interacts with the chaperonin GroEL.</text>
</comment>
<evidence type="ECO:0000313" key="7">
    <source>
        <dbReference type="Proteomes" id="UP000231932"/>
    </source>
</evidence>
<name>A0A2K8N2J3_9BACL</name>
<dbReference type="KEGG" id="kyr:CVV65_01180"/>
<dbReference type="GO" id="GO:0005524">
    <property type="term" value="F:ATP binding"/>
    <property type="evidence" value="ECO:0007669"/>
    <property type="project" value="InterPro"/>
</dbReference>
<comment type="similarity">
    <text evidence="1 3 4">Belongs to the GroES chaperonin family.</text>
</comment>
<comment type="subcellular location">
    <subcellularLocation>
        <location evidence="3">Cytoplasm</location>
    </subcellularLocation>
</comment>
<dbReference type="PROSITE" id="PS00681">
    <property type="entry name" value="CHAPERONINS_CPN10"/>
    <property type="match status" value="1"/>
</dbReference>
<dbReference type="Proteomes" id="UP000231932">
    <property type="component" value="Chromosome"/>
</dbReference>
<dbReference type="HAMAP" id="MF_00580">
    <property type="entry name" value="CH10"/>
    <property type="match status" value="1"/>
</dbReference>
<dbReference type="AlphaFoldDB" id="A0A2K8N2J3"/>
<evidence type="ECO:0000256" key="3">
    <source>
        <dbReference type="HAMAP-Rule" id="MF_00580"/>
    </source>
</evidence>
<dbReference type="GO" id="GO:0051082">
    <property type="term" value="F:unfolded protein binding"/>
    <property type="evidence" value="ECO:0007669"/>
    <property type="project" value="TreeGrafter"/>
</dbReference>
<evidence type="ECO:0000256" key="4">
    <source>
        <dbReference type="RuleBase" id="RU000535"/>
    </source>
</evidence>
<dbReference type="PRINTS" id="PR00297">
    <property type="entry name" value="CHAPERONIN10"/>
</dbReference>
<dbReference type="NCBIfam" id="NF001531">
    <property type="entry name" value="PRK00364.2-2"/>
    <property type="match status" value="1"/>
</dbReference>
<dbReference type="NCBIfam" id="NF001533">
    <property type="entry name" value="PRK00364.2-4"/>
    <property type="match status" value="1"/>
</dbReference>
<dbReference type="NCBIfam" id="NF001527">
    <property type="entry name" value="PRK00364.1-2"/>
    <property type="match status" value="1"/>
</dbReference>
<comment type="function">
    <text evidence="3 4">Together with the chaperonin GroEL, plays an essential role in assisting protein folding. The GroEL-GroES system forms a nano-cage that allows encapsulation of the non-native substrate proteins and provides a physical environment optimized to promote and accelerate protein folding. GroES binds to the apical surface of the GroEL ring, thereby capping the opening of the GroEL channel.</text>
</comment>
<gene>
    <name evidence="3 6" type="primary">groES</name>
    <name evidence="3" type="synonym">groS</name>
    <name evidence="6" type="ORF">COOX1_0243</name>
    <name evidence="5" type="ORF">CVV65_01180</name>
</gene>
<dbReference type="GO" id="GO:0044183">
    <property type="term" value="F:protein folding chaperone"/>
    <property type="evidence" value="ECO:0007669"/>
    <property type="project" value="InterPro"/>
</dbReference>
<keyword evidence="3" id="KW-0963">Cytoplasm</keyword>
<dbReference type="InterPro" id="IPR018369">
    <property type="entry name" value="Chaprnonin_Cpn10_CS"/>
</dbReference>
<reference evidence="5" key="2">
    <citation type="journal article" date="2018" name="Genome Announc.">
        <title>Complete Genome Sequence of Kyrpidia sp. Strain EA-1, a Thermophilic Knallgas Bacterium, Isolated from the Azores.</title>
        <authorList>
            <person name="Reiner J.E."/>
            <person name="Lapp C.J."/>
            <person name="Bunk B."/>
            <person name="Sproer C."/>
            <person name="Overmann J."/>
            <person name="Gescher J."/>
        </authorList>
    </citation>
    <scope>NUCLEOTIDE SEQUENCE</scope>
    <source>
        <strain evidence="5">EA-1</strain>
    </source>
</reference>
<evidence type="ECO:0000313" key="6">
    <source>
        <dbReference type="EMBL" id="CAB3390108.1"/>
    </source>
</evidence>
<dbReference type="FunFam" id="2.30.33.40:FF:000001">
    <property type="entry name" value="10 kDa chaperonin"/>
    <property type="match status" value="1"/>
</dbReference>
<dbReference type="GO" id="GO:0005737">
    <property type="term" value="C:cytoplasm"/>
    <property type="evidence" value="ECO:0007669"/>
    <property type="project" value="UniProtKB-SubCell"/>
</dbReference>
<dbReference type="Pfam" id="PF00166">
    <property type="entry name" value="Cpn10"/>
    <property type="match status" value="1"/>
</dbReference>
<accession>A0A2K8N2J3</accession>
<dbReference type="CDD" id="cd00320">
    <property type="entry name" value="cpn10"/>
    <property type="match status" value="1"/>
</dbReference>
<dbReference type="NCBIfam" id="NF001534">
    <property type="entry name" value="PRK00364.2-5"/>
    <property type="match status" value="1"/>
</dbReference>
<evidence type="ECO:0000256" key="2">
    <source>
        <dbReference type="ARBA" id="ARBA00023186"/>
    </source>
</evidence>
<dbReference type="InterPro" id="IPR011032">
    <property type="entry name" value="GroES-like_sf"/>
</dbReference>
<keyword evidence="2 3" id="KW-0143">Chaperone</keyword>
<reference evidence="7" key="1">
    <citation type="submission" date="2017-11" db="EMBL/GenBank/DDBJ databases">
        <title>Complete Genome Sequence of Kyrpidia sp. Strain EA-1, a thermophilic, hydrogen-oxidizing Bacterium, isolated from the Azores.</title>
        <authorList>
            <person name="Reiner J.E."/>
            <person name="Lapp C.J."/>
            <person name="Bunk B."/>
            <person name="Gescher J."/>
        </authorList>
    </citation>
    <scope>NUCLEOTIDE SEQUENCE [LARGE SCALE GENOMIC DNA]</scope>
    <source>
        <strain evidence="7">EA-1</strain>
    </source>
</reference>
<organism evidence="5 7">
    <name type="scientific">Kyrpidia spormannii</name>
    <dbReference type="NCBI Taxonomy" id="2055160"/>
    <lineage>
        <taxon>Bacteria</taxon>
        <taxon>Bacillati</taxon>
        <taxon>Bacillota</taxon>
        <taxon>Bacilli</taxon>
        <taxon>Bacillales</taxon>
        <taxon>Alicyclobacillaceae</taxon>
        <taxon>Kyrpidia</taxon>
    </lineage>
</organism>
<dbReference type="PANTHER" id="PTHR10772">
    <property type="entry name" value="10 KDA HEAT SHOCK PROTEIN"/>
    <property type="match status" value="1"/>
</dbReference>
<reference evidence="6 8" key="3">
    <citation type="submission" date="2020-04" db="EMBL/GenBank/DDBJ databases">
        <authorList>
            <person name="Hogendoorn C."/>
        </authorList>
    </citation>
    <scope>NUCLEOTIDE SEQUENCE [LARGE SCALE GENOMIC DNA]</scope>
    <source>
        <strain evidence="6">COOX1</strain>
    </source>
</reference>
<dbReference type="InterPro" id="IPR037124">
    <property type="entry name" value="Chaperonin_GroES_sf"/>
</dbReference>
<evidence type="ECO:0000256" key="1">
    <source>
        <dbReference type="ARBA" id="ARBA00006975"/>
    </source>
</evidence>
<dbReference type="EMBL" id="LR792683">
    <property type="protein sequence ID" value="CAB3390108.1"/>
    <property type="molecule type" value="Genomic_DNA"/>
</dbReference>
<dbReference type="EMBL" id="CP024955">
    <property type="protein sequence ID" value="ATY83763.1"/>
    <property type="molecule type" value="Genomic_DNA"/>
</dbReference>
<dbReference type="NCBIfam" id="NF001530">
    <property type="entry name" value="PRK00364.1-6"/>
    <property type="match status" value="1"/>
</dbReference>
<dbReference type="PANTHER" id="PTHR10772:SF58">
    <property type="entry name" value="CO-CHAPERONIN GROES"/>
    <property type="match status" value="1"/>
</dbReference>
<keyword evidence="7" id="KW-1185">Reference proteome</keyword>
<dbReference type="Gene3D" id="2.30.33.40">
    <property type="entry name" value="GroES chaperonin"/>
    <property type="match status" value="1"/>
</dbReference>
<sequence length="94" mass="10501">MIKPLADRVVIRPVEKEEKTASGIVLPDTAKEKPQEGEVVAVGPGRMEEGRRVEMEVKVGDRVIYSKYAGTEVKYDGVEYLILRESDILAVLEK</sequence>
<dbReference type="InterPro" id="IPR020818">
    <property type="entry name" value="Chaperonin_GroES"/>
</dbReference>
<dbReference type="Proteomes" id="UP000502196">
    <property type="component" value="Chromosome"/>
</dbReference>